<dbReference type="EMBL" id="VLTL01000068">
    <property type="protein sequence ID" value="KAA0163303.1"/>
    <property type="molecule type" value="Genomic_DNA"/>
</dbReference>
<evidence type="ECO:0000313" key="2">
    <source>
        <dbReference type="Proteomes" id="UP000324907"/>
    </source>
</evidence>
<protein>
    <recommendedName>
        <fullName evidence="3">BAR domain-containing protein</fullName>
    </recommendedName>
</protein>
<sequence>MARAFRRIQETIGARPSVGDRVLSKAIDRTKALQQEVAALRRKIMAYGEAMTGSSPSVFALVEAMTRAGTTAAAESRVFYTTFANVHEQTDHHCQQRFDNAFKTAVVAFLDEWEAELEAADAAAIAAERQCAEVEHYSAKVLSLHEAARAQTSKGRAVSSANAARLQRNEAKLEESKSTFGAARDAALTATHKVWASRRQCYDTVLLRLMQFERERARALFGATEAYDDATHKLVAAKRAWRTRDLDSWSKGHLRAAPLQFLDDRTGDLLHLSERHGAWHPVASLCMRRWDKYKSVEPGEDVRTGAAAMRVAGDASARLAPPPAGGENSLRVSQAAVTPAAACDPVATAAGARAFAVQSACRWRIDDRALSHRAPSFTPLIAHRAVGDRAQGVLVFRIGNALGSIPDALHPGNAPLRRVPHKLLLESGGIVDDHQPYKDPDPRRRFREETKERFLSRNGFVVVGDPSTFGATSGTKRTVKLGEKRYTGVQTA</sequence>
<dbReference type="Gene3D" id="1.20.1270.60">
    <property type="entry name" value="Arfaptin homology (AH) domain/BAR domain"/>
    <property type="match status" value="1"/>
</dbReference>
<evidence type="ECO:0008006" key="3">
    <source>
        <dbReference type="Google" id="ProtNLM"/>
    </source>
</evidence>
<proteinExistence type="predicted"/>
<organism evidence="1 2">
    <name type="scientific">Cafeteria roenbergensis</name>
    <name type="common">Marine flagellate</name>
    <dbReference type="NCBI Taxonomy" id="33653"/>
    <lineage>
        <taxon>Eukaryota</taxon>
        <taxon>Sar</taxon>
        <taxon>Stramenopiles</taxon>
        <taxon>Bigyra</taxon>
        <taxon>Opalozoa</taxon>
        <taxon>Bicosoecida</taxon>
        <taxon>Cafeteriaceae</taxon>
        <taxon>Cafeteria</taxon>
    </lineage>
</organism>
<name>A0A5A8DCR6_CAFRO</name>
<evidence type="ECO:0000313" key="1">
    <source>
        <dbReference type="EMBL" id="KAA0163303.1"/>
    </source>
</evidence>
<accession>A0A5A8DCR6</accession>
<comment type="caution">
    <text evidence="1">The sequence shown here is derived from an EMBL/GenBank/DDBJ whole genome shotgun (WGS) entry which is preliminary data.</text>
</comment>
<dbReference type="AlphaFoldDB" id="A0A5A8DCR6"/>
<gene>
    <name evidence="1" type="ORF">FNF28_04291</name>
</gene>
<reference evidence="1 2" key="1">
    <citation type="submission" date="2019-07" db="EMBL/GenBank/DDBJ databases">
        <title>Genomes of Cafeteria roenbergensis.</title>
        <authorList>
            <person name="Fischer M.G."/>
            <person name="Hackl T."/>
            <person name="Roman M."/>
        </authorList>
    </citation>
    <scope>NUCLEOTIDE SEQUENCE [LARGE SCALE GENOMIC DNA]</scope>
    <source>
        <strain evidence="1 2">RCC970-E3</strain>
    </source>
</reference>
<dbReference type="SUPFAM" id="SSF103657">
    <property type="entry name" value="BAR/IMD domain-like"/>
    <property type="match status" value="1"/>
</dbReference>
<dbReference type="InterPro" id="IPR027267">
    <property type="entry name" value="AH/BAR_dom_sf"/>
</dbReference>
<dbReference type="Proteomes" id="UP000324907">
    <property type="component" value="Unassembled WGS sequence"/>
</dbReference>